<dbReference type="Proteomes" id="UP000198432">
    <property type="component" value="Unassembled WGS sequence"/>
</dbReference>
<feature type="domain" description="Acyltransferase 3" evidence="2">
    <location>
        <begin position="11"/>
        <end position="352"/>
    </location>
</feature>
<feature type="transmembrane region" description="Helical" evidence="1">
    <location>
        <begin position="151"/>
        <end position="171"/>
    </location>
</feature>
<feature type="transmembrane region" description="Helical" evidence="1">
    <location>
        <begin position="260"/>
        <end position="279"/>
    </location>
</feature>
<dbReference type="GO" id="GO:0016747">
    <property type="term" value="F:acyltransferase activity, transferring groups other than amino-acyl groups"/>
    <property type="evidence" value="ECO:0007669"/>
    <property type="project" value="InterPro"/>
</dbReference>
<keyword evidence="3" id="KW-0012">Acyltransferase</keyword>
<evidence type="ECO:0000313" key="3">
    <source>
        <dbReference type="EMBL" id="SNS08666.1"/>
    </source>
</evidence>
<evidence type="ECO:0000259" key="2">
    <source>
        <dbReference type="Pfam" id="PF01757"/>
    </source>
</evidence>
<feature type="transmembrane region" description="Helical" evidence="1">
    <location>
        <begin position="285"/>
        <end position="302"/>
    </location>
</feature>
<dbReference type="AlphaFoldDB" id="A0A239BLC1"/>
<proteinExistence type="predicted"/>
<evidence type="ECO:0000256" key="1">
    <source>
        <dbReference type="SAM" id="Phobius"/>
    </source>
</evidence>
<dbReference type="PANTHER" id="PTHR23028:SF53">
    <property type="entry name" value="ACYL_TRANSF_3 DOMAIN-CONTAINING PROTEIN"/>
    <property type="match status" value="1"/>
</dbReference>
<dbReference type="RefSeq" id="WP_089317516.1">
    <property type="nucleotide sequence ID" value="NZ_FZOQ01000002.1"/>
</dbReference>
<feature type="transmembrane region" description="Helical" evidence="1">
    <location>
        <begin position="45"/>
        <end position="64"/>
    </location>
</feature>
<dbReference type="PANTHER" id="PTHR23028">
    <property type="entry name" value="ACETYLTRANSFERASE"/>
    <property type="match status" value="1"/>
</dbReference>
<organism evidence="3 4">
    <name type="scientific">Pontibacter ummariensis</name>
    <dbReference type="NCBI Taxonomy" id="1610492"/>
    <lineage>
        <taxon>Bacteria</taxon>
        <taxon>Pseudomonadati</taxon>
        <taxon>Bacteroidota</taxon>
        <taxon>Cytophagia</taxon>
        <taxon>Cytophagales</taxon>
        <taxon>Hymenobacteraceae</taxon>
        <taxon>Pontibacter</taxon>
    </lineage>
</organism>
<protein>
    <submittedName>
        <fullName evidence="3">Peptidoglycan/LPS O-acetylase OafA/YrhL, contains acyltransferase and SGNH-hydrolase domains</fullName>
    </submittedName>
</protein>
<feature type="transmembrane region" description="Helical" evidence="1">
    <location>
        <begin position="314"/>
        <end position="331"/>
    </location>
</feature>
<dbReference type="Pfam" id="PF01757">
    <property type="entry name" value="Acyl_transf_3"/>
    <property type="match status" value="1"/>
</dbReference>
<keyword evidence="3" id="KW-0378">Hydrolase</keyword>
<dbReference type="GO" id="GO:0016787">
    <property type="term" value="F:hydrolase activity"/>
    <property type="evidence" value="ECO:0007669"/>
    <property type="project" value="UniProtKB-KW"/>
</dbReference>
<feature type="transmembrane region" description="Helical" evidence="1">
    <location>
        <begin position="84"/>
        <end position="102"/>
    </location>
</feature>
<dbReference type="InterPro" id="IPR002656">
    <property type="entry name" value="Acyl_transf_3_dom"/>
</dbReference>
<keyword evidence="1" id="KW-1133">Transmembrane helix</keyword>
<reference evidence="4" key="1">
    <citation type="submission" date="2017-06" db="EMBL/GenBank/DDBJ databases">
        <authorList>
            <person name="Varghese N."/>
            <person name="Submissions S."/>
        </authorList>
    </citation>
    <scope>NUCLEOTIDE SEQUENCE [LARGE SCALE GENOMIC DNA]</scope>
    <source>
        <strain evidence="4">NKM1</strain>
    </source>
</reference>
<keyword evidence="1" id="KW-0472">Membrane</keyword>
<accession>A0A239BLC1</accession>
<keyword evidence="4" id="KW-1185">Reference proteome</keyword>
<dbReference type="OrthoDB" id="9796461at2"/>
<dbReference type="GO" id="GO:0009103">
    <property type="term" value="P:lipopolysaccharide biosynthetic process"/>
    <property type="evidence" value="ECO:0007669"/>
    <property type="project" value="TreeGrafter"/>
</dbReference>
<keyword evidence="3" id="KW-0808">Transferase</keyword>
<sequence length="378" mass="43326">MVSTHYNNFGFLRLLFALFVIITHSYTLTGVFYNDGLYQFTGSQITFSRVGLCGFFTISGYLIFESLNRSISIFDYFRKRILRIYPALIVVLILTAIGFSLLSKKYSVIGYFTLTSEPYTYILKNLMPCTPFQGSILDTIKGNPYPHYINGSIWTIRYEFLFYIALSSLFFIKKRIVLIQAILISIFLLLYFLKWHVSEYFQNNILSFFGIEPFIIKLASQQSDYGQTGFRPAALIDFGLFFTAGALLSAFNLNTLRFKGIIGWIAFIIAITFIIFKSYSLIEALVFPVVILTAGLGNTKWIGGLNYKIGDLSYGVYIYGFVIQQVLLRYFELNHLTLTWVTMPLALFAGFLSWNLIEKRAMKLKVRRQNSTSIPLPA</sequence>
<name>A0A239BLC1_9BACT</name>
<evidence type="ECO:0000313" key="4">
    <source>
        <dbReference type="Proteomes" id="UP000198432"/>
    </source>
</evidence>
<feature type="transmembrane region" description="Helical" evidence="1">
    <location>
        <begin position="12"/>
        <end position="33"/>
    </location>
</feature>
<feature type="transmembrane region" description="Helical" evidence="1">
    <location>
        <begin position="176"/>
        <end position="193"/>
    </location>
</feature>
<dbReference type="InterPro" id="IPR050879">
    <property type="entry name" value="Acyltransferase_3"/>
</dbReference>
<dbReference type="EMBL" id="FZOQ01000002">
    <property type="protein sequence ID" value="SNS08666.1"/>
    <property type="molecule type" value="Genomic_DNA"/>
</dbReference>
<keyword evidence="1" id="KW-0812">Transmembrane</keyword>
<feature type="transmembrane region" description="Helical" evidence="1">
    <location>
        <begin position="233"/>
        <end position="253"/>
    </location>
</feature>
<gene>
    <name evidence="3" type="ORF">SAMN06296052_10215</name>
</gene>
<dbReference type="GO" id="GO:0016020">
    <property type="term" value="C:membrane"/>
    <property type="evidence" value="ECO:0007669"/>
    <property type="project" value="TreeGrafter"/>
</dbReference>
<feature type="transmembrane region" description="Helical" evidence="1">
    <location>
        <begin position="337"/>
        <end position="357"/>
    </location>
</feature>